<dbReference type="PANTHER" id="PTHR33960:SF1">
    <property type="entry name" value="SIMILAR TO KIAA0825 PROTEIN"/>
    <property type="match status" value="1"/>
</dbReference>
<name>A0A9N9REA7_9NEOP</name>
<reference evidence="2" key="2">
    <citation type="submission" date="2022-10" db="EMBL/GenBank/DDBJ databases">
        <authorList>
            <consortium name="ENA_rothamsted_submissions"/>
            <consortium name="culmorum"/>
            <person name="King R."/>
        </authorList>
    </citation>
    <scope>NUCLEOTIDE SEQUENCE</scope>
</reference>
<dbReference type="OrthoDB" id="10007406at2759"/>
<organism evidence="2 3">
    <name type="scientific">Diatraea saccharalis</name>
    <name type="common">sugarcane borer</name>
    <dbReference type="NCBI Taxonomy" id="40085"/>
    <lineage>
        <taxon>Eukaryota</taxon>
        <taxon>Metazoa</taxon>
        <taxon>Ecdysozoa</taxon>
        <taxon>Arthropoda</taxon>
        <taxon>Hexapoda</taxon>
        <taxon>Insecta</taxon>
        <taxon>Pterygota</taxon>
        <taxon>Neoptera</taxon>
        <taxon>Endopterygota</taxon>
        <taxon>Lepidoptera</taxon>
        <taxon>Glossata</taxon>
        <taxon>Ditrysia</taxon>
        <taxon>Pyraloidea</taxon>
        <taxon>Crambidae</taxon>
        <taxon>Crambinae</taxon>
        <taxon>Diatraea</taxon>
    </lineage>
</organism>
<protein>
    <submittedName>
        <fullName evidence="2">Uncharacterized protein</fullName>
    </submittedName>
</protein>
<dbReference type="EMBL" id="OU893338">
    <property type="protein sequence ID" value="CAG9794962.1"/>
    <property type="molecule type" value="Genomic_DNA"/>
</dbReference>
<evidence type="ECO:0000256" key="1">
    <source>
        <dbReference type="SAM" id="MobiDB-lite"/>
    </source>
</evidence>
<reference evidence="2" key="1">
    <citation type="submission" date="2021-12" db="EMBL/GenBank/DDBJ databases">
        <authorList>
            <person name="King R."/>
        </authorList>
    </citation>
    <scope>NUCLEOTIDE SEQUENCE</scope>
</reference>
<dbReference type="InterPro" id="IPR027993">
    <property type="entry name" value="DUF4495"/>
</dbReference>
<evidence type="ECO:0000313" key="3">
    <source>
        <dbReference type="Proteomes" id="UP001153714"/>
    </source>
</evidence>
<dbReference type="PANTHER" id="PTHR33960">
    <property type="entry name" value="SIMILAR TO KIAA0825 PROTEIN"/>
    <property type="match status" value="1"/>
</dbReference>
<gene>
    <name evidence="2" type="ORF">DIATSA_LOCUS12293</name>
</gene>
<keyword evidence="3" id="KW-1185">Reference proteome</keyword>
<feature type="region of interest" description="Disordered" evidence="1">
    <location>
        <begin position="617"/>
        <end position="640"/>
    </location>
</feature>
<feature type="region of interest" description="Disordered" evidence="1">
    <location>
        <begin position="830"/>
        <end position="863"/>
    </location>
</feature>
<dbReference type="Proteomes" id="UP001153714">
    <property type="component" value="Chromosome 7"/>
</dbReference>
<dbReference type="AlphaFoldDB" id="A0A9N9REA7"/>
<proteinExistence type="predicted"/>
<feature type="compositionally biased region" description="Polar residues" evidence="1">
    <location>
        <begin position="621"/>
        <end position="631"/>
    </location>
</feature>
<dbReference type="Pfam" id="PF14906">
    <property type="entry name" value="DUF4495"/>
    <property type="match status" value="1"/>
</dbReference>
<sequence>MEVIEDGNIMDRIPILLQRDLEYYQANQTVLSETICPSVVGGRLDFPRNASFASVKIVLWLEEEFTIAFKHGSGMFVTIEDEDNGGVAKTSDPDKFVQLAIKSSDSLLEHLHMLAQEALDHADLPVLTATLGAAALLKNTLFCYLQHAEDMASAESQSLLQACYKRYVSMSEAVAERVLDLHNRVLSLYILQDSGGRPVEGDSRGPHHAGTPSVQGWWLYMNGSRKDLWNTVPPRMAQRIFAGMLNETLTILTVRYCQTHTNEATTKLLLNDILNILLCVAQLLPSICNNGSDLAGLDVKYQTRDVRDVHAKCNELFKCFVYRGADLHFINQAFKEQKENPVQIKEYPSPWFTFVSPRLFDSNFDDSLGAVSSTRLLPNATGVGLELTVLLAQPQPCWALLVKVLIMRNCHLARYLLSTGMRAACTDNQRWPSGGRWYYTHTPCSGSLCTADGHCVFQPDADAGVEYARAVGALTHILCMVGSKVELNSTLCYALEISGRDWASCLDKRQVWCDRRPAWLAGVLATIGTCLNYIPPILVNAVRSAASIYQTMSLCLSCISRTLDCIPCCFVNACTVIERSLPSGVNPVGGSVMLQLVITRLYEEIISWAQKEAASEKAASTGNGEANQMKATPNRPKHKQVRIVSLGDTATSRSVSFDGSQSTGSCIALAIAEALCSIDEDDKHTQQIIQLVAQSKKSFALSNMFGLEDFPEFAELFQEGDVPANAERAGDAAALTTQILMSAPGRDSMRVIYDHIQLHADRIFKELGVQEESDHDVSLSNAPLLYIMFHIGRRPFDQYLRGEWPLPWSKLVGRCRVWGADGALVHVNRRSDVPRRQSRPSRRPLQPYGMLHSHTPSEAPPKM</sequence>
<evidence type="ECO:0000313" key="2">
    <source>
        <dbReference type="EMBL" id="CAG9794962.1"/>
    </source>
</evidence>
<accession>A0A9N9REA7</accession>